<organism evidence="2 3">
    <name type="scientific">Heracleum sosnowskyi</name>
    <dbReference type="NCBI Taxonomy" id="360622"/>
    <lineage>
        <taxon>Eukaryota</taxon>
        <taxon>Viridiplantae</taxon>
        <taxon>Streptophyta</taxon>
        <taxon>Embryophyta</taxon>
        <taxon>Tracheophyta</taxon>
        <taxon>Spermatophyta</taxon>
        <taxon>Magnoliopsida</taxon>
        <taxon>eudicotyledons</taxon>
        <taxon>Gunneridae</taxon>
        <taxon>Pentapetalae</taxon>
        <taxon>asterids</taxon>
        <taxon>campanulids</taxon>
        <taxon>Apiales</taxon>
        <taxon>Apiaceae</taxon>
        <taxon>Apioideae</taxon>
        <taxon>apioid superclade</taxon>
        <taxon>Tordylieae</taxon>
        <taxon>Tordyliinae</taxon>
        <taxon>Heracleum</taxon>
    </lineage>
</organism>
<name>A0AAD8ID31_9APIA</name>
<keyword evidence="3" id="KW-1185">Reference proteome</keyword>
<dbReference type="EMBL" id="JAUIZM010000005">
    <property type="protein sequence ID" value="KAK1381745.1"/>
    <property type="molecule type" value="Genomic_DNA"/>
</dbReference>
<gene>
    <name evidence="2" type="ORF">POM88_019480</name>
</gene>
<accession>A0AAD8ID31</accession>
<evidence type="ECO:0000256" key="1">
    <source>
        <dbReference type="SAM" id="MobiDB-lite"/>
    </source>
</evidence>
<reference evidence="2" key="2">
    <citation type="submission" date="2023-05" db="EMBL/GenBank/DDBJ databases">
        <authorList>
            <person name="Schelkunov M.I."/>
        </authorList>
    </citation>
    <scope>NUCLEOTIDE SEQUENCE</scope>
    <source>
        <strain evidence="2">Hsosn_3</strain>
        <tissue evidence="2">Leaf</tissue>
    </source>
</reference>
<proteinExistence type="predicted"/>
<dbReference type="Proteomes" id="UP001237642">
    <property type="component" value="Unassembled WGS sequence"/>
</dbReference>
<evidence type="ECO:0000313" key="3">
    <source>
        <dbReference type="Proteomes" id="UP001237642"/>
    </source>
</evidence>
<feature type="region of interest" description="Disordered" evidence="1">
    <location>
        <begin position="1"/>
        <end position="56"/>
    </location>
</feature>
<protein>
    <submittedName>
        <fullName evidence="2">Uncharacterized protein</fullName>
    </submittedName>
</protein>
<feature type="compositionally biased region" description="Polar residues" evidence="1">
    <location>
        <begin position="7"/>
        <end position="47"/>
    </location>
</feature>
<sequence>MQYPPVGQTTTPDQNLANAESQQNYSAGMQSQSNLSASNKDGPNSQPSYPPSSVGYTSYYGVNPPSPALPQSSTDQQSFAEFFSGEVSWSSCQPSYFRVAFDFNLLEVSDSHLYSCCAIVAIAETSEPIQLISSCSCSWESFEGFSSVNDANITAFECFVQSFRRSYSFSSRLS</sequence>
<dbReference type="AlphaFoldDB" id="A0AAD8ID31"/>
<evidence type="ECO:0000313" key="2">
    <source>
        <dbReference type="EMBL" id="KAK1381745.1"/>
    </source>
</evidence>
<reference evidence="2" key="1">
    <citation type="submission" date="2023-02" db="EMBL/GenBank/DDBJ databases">
        <title>Genome of toxic invasive species Heracleum sosnowskyi carries increased number of genes despite the absence of recent whole-genome duplications.</title>
        <authorList>
            <person name="Schelkunov M."/>
            <person name="Shtratnikova V."/>
            <person name="Makarenko M."/>
            <person name="Klepikova A."/>
            <person name="Omelchenko D."/>
            <person name="Novikova G."/>
            <person name="Obukhova E."/>
            <person name="Bogdanov V."/>
            <person name="Penin A."/>
            <person name="Logacheva M."/>
        </authorList>
    </citation>
    <scope>NUCLEOTIDE SEQUENCE</scope>
    <source>
        <strain evidence="2">Hsosn_3</strain>
        <tissue evidence="2">Leaf</tissue>
    </source>
</reference>
<comment type="caution">
    <text evidence="2">The sequence shown here is derived from an EMBL/GenBank/DDBJ whole genome shotgun (WGS) entry which is preliminary data.</text>
</comment>